<dbReference type="Pfam" id="PF12599">
    <property type="entry name" value="DUF3768"/>
    <property type="match status" value="1"/>
</dbReference>
<comment type="caution">
    <text evidence="1">The sequence shown here is derived from an EMBL/GenBank/DDBJ whole genome shotgun (WGS) entry which is preliminary data.</text>
</comment>
<proteinExistence type="predicted"/>
<name>A0A3M9XSY8_9HYPH</name>
<evidence type="ECO:0000313" key="2">
    <source>
        <dbReference type="Proteomes" id="UP000268623"/>
    </source>
</evidence>
<accession>A0A3M9XSY8</accession>
<dbReference type="EMBL" id="QWDD01000001">
    <property type="protein sequence ID" value="RNJ51373.1"/>
    <property type="molecule type" value="Genomic_DNA"/>
</dbReference>
<gene>
    <name evidence="1" type="ORF">D1O30_19010</name>
</gene>
<dbReference type="RefSeq" id="WP_123177244.1">
    <property type="nucleotide sequence ID" value="NZ_QWDD01000001.1"/>
</dbReference>
<organism evidence="1 2">
    <name type="scientific">Methylocystis hirsuta</name>
    <dbReference type="NCBI Taxonomy" id="369798"/>
    <lineage>
        <taxon>Bacteria</taxon>
        <taxon>Pseudomonadati</taxon>
        <taxon>Pseudomonadota</taxon>
        <taxon>Alphaproteobacteria</taxon>
        <taxon>Hyphomicrobiales</taxon>
        <taxon>Methylocystaceae</taxon>
        <taxon>Methylocystis</taxon>
    </lineage>
</organism>
<sequence length="115" mass="13072">MPHIDTAARDRIRELNDAFRESFDPKLGRTMQTAGFKGMPGNVRKMALRKTATFDAFTPDNDPNGEHDFGSFEVGGQRFFWKIDCYDPSMESGSEDPTDPEKTTRVLTLMLAEEY</sequence>
<dbReference type="OrthoDB" id="1495368at2"/>
<dbReference type="AlphaFoldDB" id="A0A3M9XSY8"/>
<evidence type="ECO:0000313" key="1">
    <source>
        <dbReference type="EMBL" id="RNJ51373.1"/>
    </source>
</evidence>
<dbReference type="Proteomes" id="UP000268623">
    <property type="component" value="Unassembled WGS sequence"/>
</dbReference>
<keyword evidence="2" id="KW-1185">Reference proteome</keyword>
<protein>
    <submittedName>
        <fullName evidence="1">DUF3768 domain-containing protein</fullName>
    </submittedName>
</protein>
<dbReference type="InterPro" id="IPR022243">
    <property type="entry name" value="DUF3768"/>
</dbReference>
<reference evidence="1 2" key="1">
    <citation type="submission" date="2018-08" db="EMBL/GenBank/DDBJ databases">
        <title>Genome sequence of Methylocystis hirsuta CSC1, a methanotroph able to accumulate PHAs.</title>
        <authorList>
            <person name="Bordel S."/>
            <person name="Rodriguez E."/>
            <person name="Gancedo J."/>
            <person name="Munoz R."/>
        </authorList>
    </citation>
    <scope>NUCLEOTIDE SEQUENCE [LARGE SCALE GENOMIC DNA]</scope>
    <source>
        <strain evidence="1 2">CSC1</strain>
    </source>
</reference>